<gene>
    <name evidence="2" type="ORF">PAXINDRAFT_11306</name>
</gene>
<name>A0A0C9T002_PAXIN</name>
<organism evidence="2 3">
    <name type="scientific">Paxillus involutus ATCC 200175</name>
    <dbReference type="NCBI Taxonomy" id="664439"/>
    <lineage>
        <taxon>Eukaryota</taxon>
        <taxon>Fungi</taxon>
        <taxon>Dikarya</taxon>
        <taxon>Basidiomycota</taxon>
        <taxon>Agaricomycotina</taxon>
        <taxon>Agaricomycetes</taxon>
        <taxon>Agaricomycetidae</taxon>
        <taxon>Boletales</taxon>
        <taxon>Paxilineae</taxon>
        <taxon>Paxillaceae</taxon>
        <taxon>Paxillus</taxon>
    </lineage>
</organism>
<feature type="region of interest" description="Disordered" evidence="1">
    <location>
        <begin position="71"/>
        <end position="95"/>
    </location>
</feature>
<dbReference type="EMBL" id="KN819335">
    <property type="protein sequence ID" value="KIJ15714.1"/>
    <property type="molecule type" value="Genomic_DNA"/>
</dbReference>
<feature type="region of interest" description="Disordered" evidence="1">
    <location>
        <begin position="1"/>
        <end position="52"/>
    </location>
</feature>
<dbReference type="AlphaFoldDB" id="A0A0C9T002"/>
<accession>A0A0C9T002</accession>
<proteinExistence type="predicted"/>
<dbReference type="HOGENOM" id="CLU_787782_0_0_1"/>
<feature type="compositionally biased region" description="Polar residues" evidence="1">
    <location>
        <begin position="1"/>
        <end position="24"/>
    </location>
</feature>
<keyword evidence="3" id="KW-1185">Reference proteome</keyword>
<evidence type="ECO:0000313" key="2">
    <source>
        <dbReference type="EMBL" id="KIJ15714.1"/>
    </source>
</evidence>
<evidence type="ECO:0000256" key="1">
    <source>
        <dbReference type="SAM" id="MobiDB-lite"/>
    </source>
</evidence>
<dbReference type="OrthoDB" id="2683143at2759"/>
<reference evidence="3" key="2">
    <citation type="submission" date="2015-01" db="EMBL/GenBank/DDBJ databases">
        <title>Evolutionary Origins and Diversification of the Mycorrhizal Mutualists.</title>
        <authorList>
            <consortium name="DOE Joint Genome Institute"/>
            <consortium name="Mycorrhizal Genomics Consortium"/>
            <person name="Kohler A."/>
            <person name="Kuo A."/>
            <person name="Nagy L.G."/>
            <person name="Floudas D."/>
            <person name="Copeland A."/>
            <person name="Barry K.W."/>
            <person name="Cichocki N."/>
            <person name="Veneault-Fourrey C."/>
            <person name="LaButti K."/>
            <person name="Lindquist E.A."/>
            <person name="Lipzen A."/>
            <person name="Lundell T."/>
            <person name="Morin E."/>
            <person name="Murat C."/>
            <person name="Riley R."/>
            <person name="Ohm R."/>
            <person name="Sun H."/>
            <person name="Tunlid A."/>
            <person name="Henrissat B."/>
            <person name="Grigoriev I.V."/>
            <person name="Hibbett D.S."/>
            <person name="Martin F."/>
        </authorList>
    </citation>
    <scope>NUCLEOTIDE SEQUENCE [LARGE SCALE GENOMIC DNA]</scope>
    <source>
        <strain evidence="3">ATCC 200175</strain>
    </source>
</reference>
<reference evidence="2 3" key="1">
    <citation type="submission" date="2014-06" db="EMBL/GenBank/DDBJ databases">
        <authorList>
            <consortium name="DOE Joint Genome Institute"/>
            <person name="Kuo A."/>
            <person name="Kohler A."/>
            <person name="Nagy L.G."/>
            <person name="Floudas D."/>
            <person name="Copeland A."/>
            <person name="Barry K.W."/>
            <person name="Cichocki N."/>
            <person name="Veneault-Fourrey C."/>
            <person name="LaButti K."/>
            <person name="Lindquist E.A."/>
            <person name="Lipzen A."/>
            <person name="Lundell T."/>
            <person name="Morin E."/>
            <person name="Murat C."/>
            <person name="Sun H."/>
            <person name="Tunlid A."/>
            <person name="Henrissat B."/>
            <person name="Grigoriev I.V."/>
            <person name="Hibbett D.S."/>
            <person name="Martin F."/>
            <person name="Nordberg H.P."/>
            <person name="Cantor M.N."/>
            <person name="Hua S.X."/>
        </authorList>
    </citation>
    <scope>NUCLEOTIDE SEQUENCE [LARGE SCALE GENOMIC DNA]</scope>
    <source>
        <strain evidence="2 3">ATCC 200175</strain>
    </source>
</reference>
<dbReference type="Proteomes" id="UP000053647">
    <property type="component" value="Unassembled WGS sequence"/>
</dbReference>
<sequence>MHTLCNQSQPNPLHSTTSNATNTERPLRPSWSPSHEGFDDSNDFGLSQLFSPFESPPAIDRRRCVTVEDITEEEERHDQANDEEEDDDDLQPPPLIDADEEALLQDIYANVKLANLRDSLTFIMGLQSASLDDADVGLSSDAIHRLRNPPENILDLDSDPALRLAVRLYLELSNADEDYCIVAQLSGIEEMLHDMCIHTCVGFTGPFADLADCLECGEPCYDKDILFQTCGKVKKPRQQFTTFPVGPQIQAVYREPRSAAEMCYCLQCTKQILEELECLHGIQDAWSDLLDGSDYLEAVDEGKIKDNDTVLMMSMDGAQLFKSKASDCWMSIWVVFDRSPETRYKMLKHAGA</sequence>
<feature type="compositionally biased region" description="Acidic residues" evidence="1">
    <location>
        <begin position="81"/>
        <end position="90"/>
    </location>
</feature>
<protein>
    <submittedName>
        <fullName evidence="2">Uncharacterized protein</fullName>
    </submittedName>
</protein>
<evidence type="ECO:0000313" key="3">
    <source>
        <dbReference type="Proteomes" id="UP000053647"/>
    </source>
</evidence>